<evidence type="ECO:0000256" key="3">
    <source>
        <dbReference type="ARBA" id="ARBA00022643"/>
    </source>
</evidence>
<comment type="caution">
    <text evidence="7">The sequence shown here is derived from an EMBL/GenBank/DDBJ whole genome shotgun (WGS) entry which is preliminary data.</text>
</comment>
<keyword evidence="4 5" id="KW-0560">Oxidoreductase</keyword>
<keyword evidence="5" id="KW-0521">NADP</keyword>
<evidence type="ECO:0000256" key="4">
    <source>
        <dbReference type="ARBA" id="ARBA00023002"/>
    </source>
</evidence>
<organism evidence="7 8">
    <name type="scientific">Cytobacillus solani</name>
    <dbReference type="NCBI Taxonomy" id="1637975"/>
    <lineage>
        <taxon>Bacteria</taxon>
        <taxon>Bacillati</taxon>
        <taxon>Bacillota</taxon>
        <taxon>Bacilli</taxon>
        <taxon>Bacillales</taxon>
        <taxon>Bacillaceae</taxon>
        <taxon>Cytobacillus</taxon>
    </lineage>
</organism>
<evidence type="ECO:0000313" key="8">
    <source>
        <dbReference type="Proteomes" id="UP000050996"/>
    </source>
</evidence>
<name>A0A0Q3QVN7_9BACI</name>
<dbReference type="STRING" id="1637975.AN957_26220"/>
<dbReference type="Pfam" id="PF00881">
    <property type="entry name" value="Nitroreductase"/>
    <property type="match status" value="1"/>
</dbReference>
<reference evidence="7 8" key="1">
    <citation type="submission" date="2015-09" db="EMBL/GenBank/DDBJ databases">
        <title>Genome sequencing project for genomic taxonomy and phylogenomics of Bacillus-like bacteria.</title>
        <authorList>
            <person name="Liu B."/>
            <person name="Wang J."/>
            <person name="Zhu Y."/>
            <person name="Liu G."/>
            <person name="Chen Q."/>
            <person name="Chen Z."/>
            <person name="Lan J."/>
            <person name="Che J."/>
            <person name="Ge C."/>
            <person name="Shi H."/>
            <person name="Pan Z."/>
            <person name="Liu X."/>
        </authorList>
    </citation>
    <scope>NUCLEOTIDE SEQUENCE [LARGE SCALE GENOMIC DNA]</scope>
    <source>
        <strain evidence="7 8">FJAT-18043</strain>
    </source>
</reference>
<evidence type="ECO:0000256" key="5">
    <source>
        <dbReference type="PIRNR" id="PIRNR005426"/>
    </source>
</evidence>
<keyword evidence="3 5" id="KW-0288">FMN</keyword>
<accession>A0A0Q3QVN7</accession>
<dbReference type="SUPFAM" id="SSF55469">
    <property type="entry name" value="FMN-dependent nitroreductase-like"/>
    <property type="match status" value="1"/>
</dbReference>
<evidence type="ECO:0000259" key="6">
    <source>
        <dbReference type="Pfam" id="PF00881"/>
    </source>
</evidence>
<sequence length="266" mass="30526">MELNDVIFGHRSIREYEDREVSQELLEQIIDAGIRASSSGNMQSYSIIVTKDKELKRKLYTAHMEQSMVVDAPILLTFCADFNRMRKWLSLNDAPVHFDNFMSFMIGAIDASLAAQNCALAAENAGLGICYMGSTLANCDQIGALLNLPPNVVPVVGYSLGYPAESPAPRDRLPRHGLVHYDQYRDYSDEEILEIYKERNEKGWKRYMDIPRLKEMTERLGLKNLAQVYTIAKYTQESHIEFSHTVLNYLEKQSFMNNNDREPNRK</sequence>
<gene>
    <name evidence="7" type="ORF">AN957_26220</name>
</gene>
<evidence type="ECO:0000256" key="2">
    <source>
        <dbReference type="ARBA" id="ARBA00022630"/>
    </source>
</evidence>
<dbReference type="GO" id="GO:0016491">
    <property type="term" value="F:oxidoreductase activity"/>
    <property type="evidence" value="ECO:0007669"/>
    <property type="project" value="UniProtKB-UniRule"/>
</dbReference>
<dbReference type="PANTHER" id="PTHR43425">
    <property type="entry name" value="OXYGEN-INSENSITIVE NADPH NITROREDUCTASE"/>
    <property type="match status" value="1"/>
</dbReference>
<dbReference type="PANTHER" id="PTHR43425:SF2">
    <property type="entry name" value="OXYGEN-INSENSITIVE NADPH NITROREDUCTASE"/>
    <property type="match status" value="1"/>
</dbReference>
<comment type="similarity">
    <text evidence="1 5">Belongs to the flavin oxidoreductase frp family.</text>
</comment>
<dbReference type="Proteomes" id="UP000050996">
    <property type="component" value="Unassembled WGS sequence"/>
</dbReference>
<dbReference type="AlphaFoldDB" id="A0A0Q3QVN7"/>
<dbReference type="InterPro" id="IPR000415">
    <property type="entry name" value="Nitroreductase-like"/>
</dbReference>
<evidence type="ECO:0000313" key="7">
    <source>
        <dbReference type="EMBL" id="KQL21704.1"/>
    </source>
</evidence>
<dbReference type="EMBL" id="LJIX01000006">
    <property type="protein sequence ID" value="KQL21704.1"/>
    <property type="molecule type" value="Genomic_DNA"/>
</dbReference>
<dbReference type="InterPro" id="IPR016446">
    <property type="entry name" value="Flavin_OxRdtase_Frp"/>
</dbReference>
<dbReference type="PIRSF" id="PIRSF005426">
    <property type="entry name" value="Frp"/>
    <property type="match status" value="1"/>
</dbReference>
<evidence type="ECO:0000256" key="1">
    <source>
        <dbReference type="ARBA" id="ARBA00008366"/>
    </source>
</evidence>
<keyword evidence="2 5" id="KW-0285">Flavoprotein</keyword>
<proteinExistence type="inferred from homology"/>
<dbReference type="RefSeq" id="WP_056686990.1">
    <property type="nucleotide sequence ID" value="NZ_CP041305.1"/>
</dbReference>
<dbReference type="Gene3D" id="3.40.109.10">
    <property type="entry name" value="NADH Oxidase"/>
    <property type="match status" value="1"/>
</dbReference>
<dbReference type="PATRIC" id="fig|1637975.4.peg.5301"/>
<dbReference type="InterPro" id="IPR029479">
    <property type="entry name" value="Nitroreductase"/>
</dbReference>
<protein>
    <submittedName>
        <fullName evidence="7">Oxidoreductase</fullName>
    </submittedName>
</protein>
<keyword evidence="8" id="KW-1185">Reference proteome</keyword>
<feature type="domain" description="Nitroreductase" evidence="6">
    <location>
        <begin position="9"/>
        <end position="162"/>
    </location>
</feature>